<dbReference type="RefSeq" id="XP_024780260.1">
    <property type="nucleotide sequence ID" value="XM_024913198.1"/>
</dbReference>
<dbReference type="EMBL" id="KZ679675">
    <property type="protein sequence ID" value="PTB60583.1"/>
    <property type="molecule type" value="Genomic_DNA"/>
</dbReference>
<dbReference type="AlphaFoldDB" id="A0A2T4AU46"/>
<dbReference type="Proteomes" id="UP000241690">
    <property type="component" value="Unassembled WGS sequence"/>
</dbReference>
<evidence type="ECO:0000313" key="2">
    <source>
        <dbReference type="EMBL" id="PTB60583.1"/>
    </source>
</evidence>
<feature type="transmembrane region" description="Helical" evidence="1">
    <location>
        <begin position="105"/>
        <end position="129"/>
    </location>
</feature>
<protein>
    <submittedName>
        <fullName evidence="2">Uncharacterized protein</fullName>
    </submittedName>
</protein>
<name>A0A2T4AU46_TRIHA</name>
<keyword evidence="1" id="KW-0472">Membrane</keyword>
<keyword evidence="1" id="KW-1133">Transmembrane helix</keyword>
<gene>
    <name evidence="2" type="ORF">M431DRAFT_190136</name>
</gene>
<dbReference type="GeneID" id="36621759"/>
<keyword evidence="1" id="KW-0812">Transmembrane</keyword>
<accession>A0A2T4AU46</accession>
<reference evidence="2 3" key="1">
    <citation type="submission" date="2016-07" db="EMBL/GenBank/DDBJ databases">
        <title>Multiple horizontal gene transfer events from other fungi enriched the ability of initially mycotrophic Trichoderma (Ascomycota) to feed on dead plant biomass.</title>
        <authorList>
            <consortium name="DOE Joint Genome Institute"/>
            <person name="Aerts A."/>
            <person name="Atanasova L."/>
            <person name="Chenthamara K."/>
            <person name="Zhang J."/>
            <person name="Grujic M."/>
            <person name="Henrissat B."/>
            <person name="Kuo A."/>
            <person name="Salamov A."/>
            <person name="Lipzen A."/>
            <person name="Labutti K."/>
            <person name="Barry K."/>
            <person name="Miao Y."/>
            <person name="Rahimi M.J."/>
            <person name="Shen Q."/>
            <person name="Grigoriev I.V."/>
            <person name="Kubicek C.P."/>
            <person name="Druzhinina I.S."/>
        </authorList>
    </citation>
    <scope>NUCLEOTIDE SEQUENCE [LARGE SCALE GENOMIC DNA]</scope>
    <source>
        <strain evidence="2 3">CBS 226.95</strain>
    </source>
</reference>
<keyword evidence="3" id="KW-1185">Reference proteome</keyword>
<organism evidence="2 3">
    <name type="scientific">Trichoderma harzianum CBS 226.95</name>
    <dbReference type="NCBI Taxonomy" id="983964"/>
    <lineage>
        <taxon>Eukaryota</taxon>
        <taxon>Fungi</taxon>
        <taxon>Dikarya</taxon>
        <taxon>Ascomycota</taxon>
        <taxon>Pezizomycotina</taxon>
        <taxon>Sordariomycetes</taxon>
        <taxon>Hypocreomycetidae</taxon>
        <taxon>Hypocreales</taxon>
        <taxon>Hypocreaceae</taxon>
        <taxon>Trichoderma</taxon>
    </lineage>
</organism>
<evidence type="ECO:0000313" key="3">
    <source>
        <dbReference type="Proteomes" id="UP000241690"/>
    </source>
</evidence>
<sequence length="131" mass="15236">MDPDVGTPQTTLRYFLLHFELAGVTSVLMNSPDIGCTVLLAGSDHWNFEAFKSSDVVLMWVFIYRLYLYSEMMEYLLWLYVKFFLGQSTQFTRDGYKPMYAKPQIIQMGAVMYGYQVLLPQSLVALSFLRR</sequence>
<evidence type="ECO:0000256" key="1">
    <source>
        <dbReference type="SAM" id="Phobius"/>
    </source>
</evidence>
<proteinExistence type="predicted"/>
<feature type="transmembrane region" description="Helical" evidence="1">
    <location>
        <begin position="66"/>
        <end position="85"/>
    </location>
</feature>